<evidence type="ECO:0000256" key="1">
    <source>
        <dbReference type="SAM" id="MobiDB-lite"/>
    </source>
</evidence>
<dbReference type="EMBL" id="JAFBIL020000003">
    <property type="protein sequence ID" value="MBZ2207334.1"/>
    <property type="molecule type" value="Genomic_DNA"/>
</dbReference>
<evidence type="ECO:0000313" key="3">
    <source>
        <dbReference type="EMBL" id="MBZ2207334.1"/>
    </source>
</evidence>
<accession>A0ABS7SN39</accession>
<keyword evidence="2" id="KW-1133">Transmembrane helix</keyword>
<feature type="compositionally biased region" description="Polar residues" evidence="1">
    <location>
        <begin position="65"/>
        <end position="82"/>
    </location>
</feature>
<organism evidence="3 4">
    <name type="scientific">Massilia soli</name>
    <dbReference type="NCBI Taxonomy" id="2792854"/>
    <lineage>
        <taxon>Bacteria</taxon>
        <taxon>Pseudomonadati</taxon>
        <taxon>Pseudomonadota</taxon>
        <taxon>Betaproteobacteria</taxon>
        <taxon>Burkholderiales</taxon>
        <taxon>Oxalobacteraceae</taxon>
        <taxon>Telluria group</taxon>
        <taxon>Massilia</taxon>
    </lineage>
</organism>
<keyword evidence="4" id="KW-1185">Reference proteome</keyword>
<sequence>MRDQRPLTICATNSLPEGKTTSQIALQAKQKYKNAIKISIEFPSLFLIGMAKHHHRSYTVRPSDENQSGSTRPNLMSSSRRSAASEDNILASLERGSSSGTRAHRSWLIIGGSMAALLTLMIAWLAYSNATSVRALPASAVKREAPAPLDDGMRGQAVPSFSIPAPQAAMIVDEPAVAAPAKPALVMLPRDDIAKPEEQPPVAAQPPQERVSPALPAARVAPIRSAAAPRQAAKASKVPAAKPVPRVAAAKKTKTPTQAPQSGAPEVDSDVALISAILAHSTRHAAERAQLEKEACVGKKCAPKPLTEP</sequence>
<evidence type="ECO:0000313" key="4">
    <source>
        <dbReference type="Proteomes" id="UP000809349"/>
    </source>
</evidence>
<feature type="transmembrane region" description="Helical" evidence="2">
    <location>
        <begin position="107"/>
        <end position="127"/>
    </location>
</feature>
<protein>
    <submittedName>
        <fullName evidence="3">Uncharacterized protein</fullName>
    </submittedName>
</protein>
<gene>
    <name evidence="3" type="ORF">I4X03_008675</name>
</gene>
<proteinExistence type="predicted"/>
<feature type="region of interest" description="Disordered" evidence="1">
    <location>
        <begin position="223"/>
        <end position="267"/>
    </location>
</feature>
<reference evidence="3 4" key="1">
    <citation type="submission" date="2021-01" db="EMBL/GenBank/DDBJ databases">
        <authorList>
            <person name="Ruan W."/>
            <person name="Khan S.A."/>
            <person name="Jeon C.O."/>
        </authorList>
    </citation>
    <scope>NUCLEOTIDE SEQUENCE [LARGE SCALE GENOMIC DNA]</scope>
    <source>
        <strain evidence="3 4">R798</strain>
    </source>
</reference>
<name>A0ABS7SN39_9BURK</name>
<reference evidence="3 4" key="2">
    <citation type="submission" date="2021-08" db="EMBL/GenBank/DDBJ databases">
        <title>Massilia sp. R798.</title>
        <authorList>
            <person name="Baek J.H."/>
            <person name="Jung H.S."/>
            <person name="Kim K.R."/>
            <person name="Jeon C.O."/>
        </authorList>
    </citation>
    <scope>NUCLEOTIDE SEQUENCE [LARGE SCALE GENOMIC DNA]</scope>
    <source>
        <strain evidence="3 4">R798</strain>
    </source>
</reference>
<keyword evidence="2" id="KW-0812">Transmembrane</keyword>
<dbReference type="Proteomes" id="UP000809349">
    <property type="component" value="Unassembled WGS sequence"/>
</dbReference>
<evidence type="ECO:0000256" key="2">
    <source>
        <dbReference type="SAM" id="Phobius"/>
    </source>
</evidence>
<keyword evidence="2" id="KW-0472">Membrane</keyword>
<feature type="compositionally biased region" description="Low complexity" evidence="1">
    <location>
        <begin position="200"/>
        <end position="209"/>
    </location>
</feature>
<feature type="compositionally biased region" description="Low complexity" evidence="1">
    <location>
        <begin position="223"/>
        <end position="248"/>
    </location>
</feature>
<feature type="region of interest" description="Disordered" evidence="1">
    <location>
        <begin position="196"/>
        <end position="215"/>
    </location>
</feature>
<comment type="caution">
    <text evidence="3">The sequence shown here is derived from an EMBL/GenBank/DDBJ whole genome shotgun (WGS) entry which is preliminary data.</text>
</comment>
<feature type="region of interest" description="Disordered" evidence="1">
    <location>
        <begin position="58"/>
        <end position="82"/>
    </location>
</feature>